<reference evidence="5 6" key="1">
    <citation type="submission" date="2024-09" db="EMBL/GenBank/DDBJ databases">
        <authorList>
            <person name="Sun Q."/>
            <person name="Mori K."/>
        </authorList>
    </citation>
    <scope>NUCLEOTIDE SEQUENCE [LARGE SCALE GENOMIC DNA]</scope>
    <source>
        <strain evidence="5 6">CGMCC 1.15906</strain>
    </source>
</reference>
<dbReference type="SUPFAM" id="SSF51905">
    <property type="entry name" value="FAD/NAD(P)-binding domain"/>
    <property type="match status" value="1"/>
</dbReference>
<evidence type="ECO:0000313" key="5">
    <source>
        <dbReference type="EMBL" id="MFC0624046.1"/>
    </source>
</evidence>
<dbReference type="PANTHER" id="PTHR10668">
    <property type="entry name" value="PHYTOENE DEHYDROGENASE"/>
    <property type="match status" value="1"/>
</dbReference>
<accession>A0ABV6QHC5</accession>
<dbReference type="EMBL" id="JBHLTC010000009">
    <property type="protein sequence ID" value="MFC0624046.1"/>
    <property type="molecule type" value="Genomic_DNA"/>
</dbReference>
<keyword evidence="6" id="KW-1185">Reference proteome</keyword>
<comment type="function">
    <text evidence="1">Probable oxidoreductase that may play a role as regulator of mitochondrial function.</text>
</comment>
<feature type="domain" description="Amine oxidase" evidence="4">
    <location>
        <begin position="16"/>
        <end position="332"/>
    </location>
</feature>
<dbReference type="PRINTS" id="PR00411">
    <property type="entry name" value="PNDRDTASEI"/>
</dbReference>
<evidence type="ECO:0000256" key="2">
    <source>
        <dbReference type="ARBA" id="ARBA00038825"/>
    </source>
</evidence>
<dbReference type="Proteomes" id="UP001589890">
    <property type="component" value="Unassembled WGS sequence"/>
</dbReference>
<organism evidence="5 6">
    <name type="scientific">Kribbella deserti</name>
    <dbReference type="NCBI Taxonomy" id="1926257"/>
    <lineage>
        <taxon>Bacteria</taxon>
        <taxon>Bacillati</taxon>
        <taxon>Actinomycetota</taxon>
        <taxon>Actinomycetes</taxon>
        <taxon>Propionibacteriales</taxon>
        <taxon>Kribbellaceae</taxon>
        <taxon>Kribbella</taxon>
    </lineage>
</organism>
<dbReference type="InterPro" id="IPR036188">
    <property type="entry name" value="FAD/NAD-bd_sf"/>
</dbReference>
<name>A0ABV6QHC5_9ACTN</name>
<evidence type="ECO:0000259" key="4">
    <source>
        <dbReference type="Pfam" id="PF01593"/>
    </source>
</evidence>
<evidence type="ECO:0000256" key="3">
    <source>
        <dbReference type="ARBA" id="ARBA00040298"/>
    </source>
</evidence>
<dbReference type="RefSeq" id="WP_380044787.1">
    <property type="nucleotide sequence ID" value="NZ_JBHLTC010000009.1"/>
</dbReference>
<evidence type="ECO:0000256" key="1">
    <source>
        <dbReference type="ARBA" id="ARBA00037217"/>
    </source>
</evidence>
<protein>
    <recommendedName>
        <fullName evidence="3">Pyridine nucleotide-disulfide oxidoreductase domain-containing protein 2</fullName>
    </recommendedName>
</protein>
<evidence type="ECO:0000313" key="6">
    <source>
        <dbReference type="Proteomes" id="UP001589890"/>
    </source>
</evidence>
<comment type="subunit">
    <text evidence="2">Interacts with COX5B; this interaction may contribute to localize PYROXD2 to the inner face of the inner mitochondrial membrane.</text>
</comment>
<proteinExistence type="predicted"/>
<dbReference type="Gene3D" id="3.50.50.60">
    <property type="entry name" value="FAD/NAD(P)-binding domain"/>
    <property type="match status" value="2"/>
</dbReference>
<gene>
    <name evidence="5" type="ORF">ACFFGN_08225</name>
</gene>
<dbReference type="InterPro" id="IPR002937">
    <property type="entry name" value="Amino_oxidase"/>
</dbReference>
<comment type="caution">
    <text evidence="5">The sequence shown here is derived from an EMBL/GenBank/DDBJ whole genome shotgun (WGS) entry which is preliminary data.</text>
</comment>
<dbReference type="PANTHER" id="PTHR10668:SF105">
    <property type="entry name" value="DEHYDROGENASE-RELATED"/>
    <property type="match status" value="1"/>
</dbReference>
<dbReference type="Pfam" id="PF01593">
    <property type="entry name" value="Amino_oxidase"/>
    <property type="match status" value="1"/>
</dbReference>
<sequence length="528" mass="55515">MVENVDAIVIGSGPNGLVSAIALADAGWDVLVLEASGHLGGAVRSSSADGWTTDHCSACYPLGVASPVLRALELERFGLKWANAPRPLVHLLDPDGSTAFIDPDPERTAECLAEDHPADGDTWLRLYQDYVRIREPFLRALFTGWPPVGAAGRLARQLGSLGELGRFARFMALPVHRMGQELFAGPRGRALLAGNAMHADAPPSATVSGTMGWLLAMLAQDVGFPVVEGGSGRLAEAMVARARESGVAFRTGEPVLGITLSAGRVCGVRTASGQSIGVTRAVIADTSAPVLYDELLPSASIPAGLRRDLDKYEWDFPTVKVNYRLSASVPWTAPPARSAGVVHLGGDADELVHTGADLETGRLPAAPFLLVGQTSTADPTRSPAGTEALWAYSHLPRGVVDDASADKLAGRMDRQLERHAPGFAELVVDREVQRPAQFEAENAAMGLGALGGGTSQLHQQLIFRPTLGLGGPRTFVDGLYLGSSAIHPGPGVHGACGWLAARAALRDASPLGLLTRRPTTALLRRLQA</sequence>